<evidence type="ECO:0000256" key="1">
    <source>
        <dbReference type="SAM" id="Coils"/>
    </source>
</evidence>
<name>A0A501W0V8_9BACT</name>
<feature type="coiled-coil region" evidence="1">
    <location>
        <begin position="53"/>
        <end position="91"/>
    </location>
</feature>
<evidence type="ECO:0000313" key="3">
    <source>
        <dbReference type="EMBL" id="TPE43613.1"/>
    </source>
</evidence>
<comment type="caution">
    <text evidence="3">The sequence shown here is derived from an EMBL/GenBank/DDBJ whole genome shotgun (WGS) entry which is preliminary data.</text>
</comment>
<keyword evidence="2" id="KW-0812">Transmembrane</keyword>
<keyword evidence="2" id="KW-1133">Transmembrane helix</keyword>
<dbReference type="RefSeq" id="WP_140621915.1">
    <property type="nucleotide sequence ID" value="NZ_VFRQ01000006.1"/>
</dbReference>
<keyword evidence="2" id="KW-0472">Membrane</keyword>
<feature type="transmembrane region" description="Helical" evidence="2">
    <location>
        <begin position="232"/>
        <end position="249"/>
    </location>
</feature>
<dbReference type="EMBL" id="VFRQ01000006">
    <property type="protein sequence ID" value="TPE43613.1"/>
    <property type="molecule type" value="Genomic_DNA"/>
</dbReference>
<dbReference type="Proteomes" id="UP000316727">
    <property type="component" value="Unassembled WGS sequence"/>
</dbReference>
<protein>
    <submittedName>
        <fullName evidence="3">Uncharacterized protein</fullName>
    </submittedName>
</protein>
<gene>
    <name evidence="3" type="ORF">FJM65_12720</name>
</gene>
<organism evidence="3 4">
    <name type="scientific">Pontibacter mangrovi</name>
    <dbReference type="NCBI Taxonomy" id="2589816"/>
    <lineage>
        <taxon>Bacteria</taxon>
        <taxon>Pseudomonadati</taxon>
        <taxon>Bacteroidota</taxon>
        <taxon>Cytophagia</taxon>
        <taxon>Cytophagales</taxon>
        <taxon>Hymenobacteraceae</taxon>
        <taxon>Pontibacter</taxon>
    </lineage>
</organism>
<dbReference type="OrthoDB" id="981487at2"/>
<sequence>MEETIKIQEEFESLIEQLERLRSINDITSSNAESAIKVISEVDTFVQSTKDYKESVEADLRAKSEKIDELLSELEKSVQKMDSEAHKLSSSINQSFNDFKTATSDEFHTDISELRNVFQDSIDRIGSLKTELNNALMSHRTLTLEAIETGRTETSNKLNKVKSEVNNGLMSHRALFLEAIDKSKTETLNEIRYVKHQVSNTSNQLSNTIQTLNKNLLEEQALLRKGVEINRYILIFNAVALSIILAFLFL</sequence>
<reference evidence="3 4" key="1">
    <citation type="submission" date="2019-06" db="EMBL/GenBank/DDBJ databases">
        <title>A novel bacterium of genus Pontibacter, isolated from marine sediment.</title>
        <authorList>
            <person name="Huang H."/>
            <person name="Mo K."/>
            <person name="Hu Y."/>
        </authorList>
    </citation>
    <scope>NUCLEOTIDE SEQUENCE [LARGE SCALE GENOMIC DNA]</scope>
    <source>
        <strain evidence="3 4">HB172049</strain>
    </source>
</reference>
<evidence type="ECO:0000313" key="4">
    <source>
        <dbReference type="Proteomes" id="UP000316727"/>
    </source>
</evidence>
<evidence type="ECO:0000256" key="2">
    <source>
        <dbReference type="SAM" id="Phobius"/>
    </source>
</evidence>
<accession>A0A501W0V8</accession>
<keyword evidence="1" id="KW-0175">Coiled coil</keyword>
<keyword evidence="4" id="KW-1185">Reference proteome</keyword>
<proteinExistence type="predicted"/>
<dbReference type="AlphaFoldDB" id="A0A501W0V8"/>